<dbReference type="AlphaFoldDB" id="A0A0B7AMZ5"/>
<proteinExistence type="predicted"/>
<organism evidence="1">
    <name type="scientific">Arion vulgaris</name>
    <dbReference type="NCBI Taxonomy" id="1028688"/>
    <lineage>
        <taxon>Eukaryota</taxon>
        <taxon>Metazoa</taxon>
        <taxon>Spiralia</taxon>
        <taxon>Lophotrochozoa</taxon>
        <taxon>Mollusca</taxon>
        <taxon>Gastropoda</taxon>
        <taxon>Heterobranchia</taxon>
        <taxon>Euthyneura</taxon>
        <taxon>Panpulmonata</taxon>
        <taxon>Eupulmonata</taxon>
        <taxon>Stylommatophora</taxon>
        <taxon>Helicina</taxon>
        <taxon>Arionoidea</taxon>
        <taxon>Arionidae</taxon>
        <taxon>Arion</taxon>
    </lineage>
</organism>
<dbReference type="Gene3D" id="3.40.50.720">
    <property type="entry name" value="NAD(P)-binding Rossmann-like Domain"/>
    <property type="match status" value="1"/>
</dbReference>
<gene>
    <name evidence="1" type="primary">ORF128924</name>
</gene>
<sequence length="81" mass="9344">MTQTRSRTKTARREKKVVYEFEDGEIIDADKIPSTPQAKPGLFMKDLEEFYAEIQQGKTSEVNKGTCIRSLEIAEEIHSFF</sequence>
<dbReference type="EMBL" id="HACG01035097">
    <property type="protein sequence ID" value="CEK81962.1"/>
    <property type="molecule type" value="Transcribed_RNA"/>
</dbReference>
<reference evidence="1" key="1">
    <citation type="submission" date="2014-12" db="EMBL/GenBank/DDBJ databases">
        <title>Insight into the proteome of Arion vulgaris.</title>
        <authorList>
            <person name="Aradska J."/>
            <person name="Bulat T."/>
            <person name="Smidak R."/>
            <person name="Sarate P."/>
            <person name="Gangsoo J."/>
            <person name="Sialana F."/>
            <person name="Bilban M."/>
            <person name="Lubec G."/>
        </authorList>
    </citation>
    <scope>NUCLEOTIDE SEQUENCE</scope>
    <source>
        <tissue evidence="1">Skin</tissue>
    </source>
</reference>
<name>A0A0B7AMZ5_9EUPU</name>
<evidence type="ECO:0000313" key="1">
    <source>
        <dbReference type="EMBL" id="CEK81962.1"/>
    </source>
</evidence>
<protein>
    <submittedName>
        <fullName evidence="1">Uncharacterized protein</fullName>
    </submittedName>
</protein>
<accession>A0A0B7AMZ5</accession>
<dbReference type="Gene3D" id="3.30.360.10">
    <property type="entry name" value="Dihydrodipicolinate Reductase, domain 2"/>
    <property type="match status" value="1"/>
</dbReference>